<keyword evidence="3" id="KW-1185">Reference proteome</keyword>
<dbReference type="EMBL" id="CP043329">
    <property type="protein sequence ID" value="QEK52269.1"/>
    <property type="molecule type" value="Genomic_DNA"/>
</dbReference>
<evidence type="ECO:0000313" key="3">
    <source>
        <dbReference type="Proteomes" id="UP000323653"/>
    </source>
</evidence>
<dbReference type="InterPro" id="IPR050312">
    <property type="entry name" value="IolE/XylAMocC-like"/>
</dbReference>
<dbReference type="SUPFAM" id="SSF51658">
    <property type="entry name" value="Xylose isomerase-like"/>
    <property type="match status" value="1"/>
</dbReference>
<dbReference type="PANTHER" id="PTHR12110:SF41">
    <property type="entry name" value="INOSOSE DEHYDRATASE"/>
    <property type="match status" value="1"/>
</dbReference>
<dbReference type="RefSeq" id="WP_149075080.1">
    <property type="nucleotide sequence ID" value="NZ_CP043329.1"/>
</dbReference>
<accession>A0A5C0VJK9</accession>
<feature type="domain" description="Xylose isomerase-like TIM barrel" evidence="1">
    <location>
        <begin position="57"/>
        <end position="267"/>
    </location>
</feature>
<gene>
    <name evidence="2" type="ORF">FYC62_11920</name>
</gene>
<dbReference type="AlphaFoldDB" id="A0A5C0VJK9"/>
<protein>
    <submittedName>
        <fullName evidence="2">Sugar phosphate isomerase/epimerase</fullName>
    </submittedName>
</protein>
<proteinExistence type="predicted"/>
<organism evidence="2 3">
    <name type="scientific">Pedobacter aquae</name>
    <dbReference type="NCBI Taxonomy" id="2605747"/>
    <lineage>
        <taxon>Bacteria</taxon>
        <taxon>Pseudomonadati</taxon>
        <taxon>Bacteroidota</taxon>
        <taxon>Sphingobacteriia</taxon>
        <taxon>Sphingobacteriales</taxon>
        <taxon>Sphingobacteriaceae</taxon>
        <taxon>Pedobacter</taxon>
    </lineage>
</organism>
<dbReference type="InterPro" id="IPR036237">
    <property type="entry name" value="Xyl_isomerase-like_sf"/>
</dbReference>
<name>A0A5C0VJK9_9SPHI</name>
<dbReference type="InterPro" id="IPR013022">
    <property type="entry name" value="Xyl_isomerase-like_TIM-brl"/>
</dbReference>
<dbReference type="Proteomes" id="UP000323653">
    <property type="component" value="Chromosome"/>
</dbReference>
<dbReference type="GO" id="GO:0016853">
    <property type="term" value="F:isomerase activity"/>
    <property type="evidence" value="ECO:0007669"/>
    <property type="project" value="UniProtKB-KW"/>
</dbReference>
<dbReference type="KEGG" id="pej:FYC62_11920"/>
<keyword evidence="2" id="KW-0413">Isomerase</keyword>
<dbReference type="PANTHER" id="PTHR12110">
    <property type="entry name" value="HYDROXYPYRUVATE ISOMERASE"/>
    <property type="match status" value="1"/>
</dbReference>
<evidence type="ECO:0000259" key="1">
    <source>
        <dbReference type="Pfam" id="PF01261"/>
    </source>
</evidence>
<evidence type="ECO:0000313" key="2">
    <source>
        <dbReference type="EMBL" id="QEK52269.1"/>
    </source>
</evidence>
<dbReference type="Pfam" id="PF01261">
    <property type="entry name" value="AP_endonuc_2"/>
    <property type="match status" value="1"/>
</dbReference>
<dbReference type="Gene3D" id="3.20.20.150">
    <property type="entry name" value="Divalent-metal-dependent TIM barrel enzymes"/>
    <property type="match status" value="1"/>
</dbReference>
<sequence length="291" mass="33152">MKASNSRRVFIRQVGLAAASVLVLPNLGCLVDDKKRIGIQLYSLRDEFSKGVENVIAEVSKAGYSWVEGYGYSVKNGFWGLTPTQFKQLLDKYSLTSPSAHYEFSEWEKTGNDAILDAYIAAAKTLQQKYIVVPFINPQIFNSVESVKAFADKLNKASKRLEKEGLKLAYHNHDFEFKQLGDKTAYEILVENTLPSIDFELDLYWAVRAKQDVLKLFKTYKGRFALWHVKDMDKVNPQKNTEVGSGSINFESFTKEAKLSGLKYPFVEQENFDINPYESIKISAKRLQNII</sequence>
<reference evidence="2 3" key="1">
    <citation type="submission" date="2019-08" db="EMBL/GenBank/DDBJ databases">
        <title>Pedobacter sp. nov., isolated from Han river, South Korea.</title>
        <authorList>
            <person name="Lee D.-H."/>
            <person name="Kim Y.-S."/>
            <person name="Hwang E.-M."/>
            <person name="Le Tran T.C."/>
            <person name="Cha C.-J."/>
        </authorList>
    </citation>
    <scope>NUCLEOTIDE SEQUENCE [LARGE SCALE GENOMIC DNA]</scope>
    <source>
        <strain evidence="2 3">CJ43</strain>
    </source>
</reference>